<dbReference type="AlphaFoldDB" id="K1UM09"/>
<dbReference type="PANTHER" id="PTHR43272">
    <property type="entry name" value="LONG-CHAIN-FATTY-ACID--COA LIGASE"/>
    <property type="match status" value="1"/>
</dbReference>
<dbReference type="GO" id="GO:0005524">
    <property type="term" value="F:ATP binding"/>
    <property type="evidence" value="ECO:0007669"/>
    <property type="project" value="UniProtKB-KW"/>
</dbReference>
<dbReference type="SUPFAM" id="SSF56801">
    <property type="entry name" value="Acetyl-CoA synthetase-like"/>
    <property type="match status" value="1"/>
</dbReference>
<keyword evidence="3" id="KW-0436">Ligase</keyword>
<dbReference type="GO" id="GO:0016020">
    <property type="term" value="C:membrane"/>
    <property type="evidence" value="ECO:0007669"/>
    <property type="project" value="TreeGrafter"/>
</dbReference>
<accession>K1UM09</accession>
<feature type="non-terminal residue" evidence="3">
    <location>
        <position position="1"/>
    </location>
</feature>
<keyword evidence="1" id="KW-0547">Nucleotide-binding</keyword>
<evidence type="ECO:0000313" key="3">
    <source>
        <dbReference type="EMBL" id="EKC81324.1"/>
    </source>
</evidence>
<dbReference type="EMBL" id="AJWY01000331">
    <property type="protein sequence ID" value="EKC81324.1"/>
    <property type="molecule type" value="Genomic_DNA"/>
</dbReference>
<evidence type="ECO:0000256" key="1">
    <source>
        <dbReference type="ARBA" id="ARBA00022741"/>
    </source>
</evidence>
<reference evidence="3" key="1">
    <citation type="journal article" date="2013" name="Environ. Microbiol.">
        <title>Microbiota from the distal guts of lean and obese adolescents exhibit partial functional redundancy besides clear differences in community structure.</title>
        <authorList>
            <person name="Ferrer M."/>
            <person name="Ruiz A."/>
            <person name="Lanza F."/>
            <person name="Haange S.B."/>
            <person name="Oberbach A."/>
            <person name="Till H."/>
            <person name="Bargiela R."/>
            <person name="Campoy C."/>
            <person name="Segura M.T."/>
            <person name="Richter M."/>
            <person name="von Bergen M."/>
            <person name="Seifert J."/>
            <person name="Suarez A."/>
        </authorList>
    </citation>
    <scope>NUCLEOTIDE SEQUENCE</scope>
</reference>
<sequence>TGDMGYVSEDDFLYVLGRFKSLLIASDGEKYSPEGMEEAIVDKSPFIDQIIIYNNQSPFTGAIVVPNRDALRRELDARDIREGRAAAAADILGAEIDRYRAGGPYAGEFPERWLPAGLAIVDEPFTEQNGLINSTMKIVRNKVEEYFRDRIDYLYTPEGRELRNDKNLASLRKMVE</sequence>
<evidence type="ECO:0000256" key="2">
    <source>
        <dbReference type="ARBA" id="ARBA00022840"/>
    </source>
</evidence>
<keyword evidence="2" id="KW-0067">ATP-binding</keyword>
<comment type="caution">
    <text evidence="3">The sequence shown here is derived from an EMBL/GenBank/DDBJ whole genome shotgun (WGS) entry which is preliminary data.</text>
</comment>
<organism evidence="3">
    <name type="scientific">human gut metagenome</name>
    <dbReference type="NCBI Taxonomy" id="408170"/>
    <lineage>
        <taxon>unclassified sequences</taxon>
        <taxon>metagenomes</taxon>
        <taxon>organismal metagenomes</taxon>
    </lineage>
</organism>
<dbReference type="Pfam" id="PF23562">
    <property type="entry name" value="AMP-binding_C_3"/>
    <property type="match status" value="1"/>
</dbReference>
<gene>
    <name evidence="3" type="ORF">LEA_00460</name>
</gene>
<name>K1UM09_9ZZZZ</name>
<proteinExistence type="predicted"/>
<dbReference type="PANTHER" id="PTHR43272:SF33">
    <property type="entry name" value="AMP-BINDING DOMAIN-CONTAINING PROTEIN-RELATED"/>
    <property type="match status" value="1"/>
</dbReference>
<dbReference type="GO" id="GO:0004467">
    <property type="term" value="F:long-chain fatty acid-CoA ligase activity"/>
    <property type="evidence" value="ECO:0007669"/>
    <property type="project" value="TreeGrafter"/>
</dbReference>
<protein>
    <submittedName>
        <fullName evidence="3">Long-chain-fatty-acid-CoA ligase</fullName>
    </submittedName>
</protein>